<dbReference type="SUPFAM" id="SSF56601">
    <property type="entry name" value="beta-lactamase/transpeptidase-like"/>
    <property type="match status" value="1"/>
</dbReference>
<keyword evidence="4" id="KW-0133">Cell shape</keyword>
<dbReference type="PANTHER" id="PTHR21581">
    <property type="entry name" value="D-ALANYL-D-ALANINE CARBOXYPEPTIDASE"/>
    <property type="match status" value="1"/>
</dbReference>
<protein>
    <submittedName>
        <fullName evidence="12">D-alanyl-D-alanine carboxypeptidase</fullName>
    </submittedName>
</protein>
<keyword evidence="12" id="KW-0645">Protease</keyword>
<dbReference type="STRING" id="1075402.AN216_23945"/>
<gene>
    <name evidence="12" type="ORF">AN216_23945</name>
</gene>
<dbReference type="InterPro" id="IPR018044">
    <property type="entry name" value="Peptidase_S11"/>
</dbReference>
<evidence type="ECO:0000256" key="1">
    <source>
        <dbReference type="ARBA" id="ARBA00007164"/>
    </source>
</evidence>
<evidence type="ECO:0000256" key="6">
    <source>
        <dbReference type="ARBA" id="ARBA00023316"/>
    </source>
</evidence>
<feature type="signal peptide" evidence="10">
    <location>
        <begin position="1"/>
        <end position="26"/>
    </location>
</feature>
<evidence type="ECO:0000313" key="13">
    <source>
        <dbReference type="Proteomes" id="UP000176101"/>
    </source>
</evidence>
<reference evidence="12 13" key="1">
    <citation type="journal article" date="2016" name="Front. Microbiol.">
        <title>Comparative Genomics Analysis of Streptomyces Species Reveals Their Adaptation to the Marine Environment and Their Diversity at the Genomic Level.</title>
        <authorList>
            <person name="Tian X."/>
            <person name="Zhang Z."/>
            <person name="Yang T."/>
            <person name="Chen M."/>
            <person name="Li J."/>
            <person name="Chen F."/>
            <person name="Yang J."/>
            <person name="Li W."/>
            <person name="Zhang B."/>
            <person name="Zhang Z."/>
            <person name="Wu J."/>
            <person name="Zhang C."/>
            <person name="Long L."/>
            <person name="Xiao J."/>
        </authorList>
    </citation>
    <scope>NUCLEOTIDE SEQUENCE [LARGE SCALE GENOMIC DNA]</scope>
    <source>
        <strain evidence="12 13">SCSIO 02100</strain>
    </source>
</reference>
<feature type="active site" description="Proton acceptor" evidence="7">
    <location>
        <position position="63"/>
    </location>
</feature>
<feature type="active site" evidence="7">
    <location>
        <position position="120"/>
    </location>
</feature>
<dbReference type="Pfam" id="PF00768">
    <property type="entry name" value="Peptidase_S11"/>
    <property type="match status" value="1"/>
</dbReference>
<keyword evidence="3" id="KW-0378">Hydrolase</keyword>
<dbReference type="GO" id="GO:0009002">
    <property type="term" value="F:serine-type D-Ala-D-Ala carboxypeptidase activity"/>
    <property type="evidence" value="ECO:0007669"/>
    <property type="project" value="InterPro"/>
</dbReference>
<dbReference type="PATRIC" id="fig|1075402.3.peg.1030"/>
<evidence type="ECO:0000259" key="11">
    <source>
        <dbReference type="Pfam" id="PF00768"/>
    </source>
</evidence>
<dbReference type="Proteomes" id="UP000176101">
    <property type="component" value="Unassembled WGS sequence"/>
</dbReference>
<dbReference type="Gene3D" id="3.40.710.10">
    <property type="entry name" value="DD-peptidase/beta-lactamase superfamily"/>
    <property type="match status" value="1"/>
</dbReference>
<feature type="domain" description="Peptidase S11 D-alanyl-D-alanine carboxypeptidase A N-terminal" evidence="11">
    <location>
        <begin position="26"/>
        <end position="263"/>
    </location>
</feature>
<evidence type="ECO:0000256" key="5">
    <source>
        <dbReference type="ARBA" id="ARBA00022984"/>
    </source>
</evidence>
<evidence type="ECO:0000256" key="4">
    <source>
        <dbReference type="ARBA" id="ARBA00022960"/>
    </source>
</evidence>
<dbReference type="InterPro" id="IPR012338">
    <property type="entry name" value="Beta-lactam/transpept-like"/>
</dbReference>
<feature type="binding site" evidence="8">
    <location>
        <position position="233"/>
    </location>
    <ligand>
        <name>substrate</name>
    </ligand>
</feature>
<evidence type="ECO:0000256" key="7">
    <source>
        <dbReference type="PIRSR" id="PIRSR618044-1"/>
    </source>
</evidence>
<evidence type="ECO:0000256" key="2">
    <source>
        <dbReference type="ARBA" id="ARBA00022729"/>
    </source>
</evidence>
<evidence type="ECO:0000313" key="12">
    <source>
        <dbReference type="EMBL" id="OEU94851.1"/>
    </source>
</evidence>
<feature type="active site" description="Acyl-ester intermediate" evidence="7">
    <location>
        <position position="60"/>
    </location>
</feature>
<name>A0A1E7JVZ2_9ACTN</name>
<feature type="chain" id="PRO_5009196007" evidence="10">
    <location>
        <begin position="27"/>
        <end position="298"/>
    </location>
</feature>
<keyword evidence="5" id="KW-0573">Peptidoglycan synthesis</keyword>
<keyword evidence="2 10" id="KW-0732">Signal</keyword>
<proteinExistence type="inferred from homology"/>
<comment type="caution">
    <text evidence="12">The sequence shown here is derived from an EMBL/GenBank/DDBJ whole genome shotgun (WGS) entry which is preliminary data.</text>
</comment>
<comment type="similarity">
    <text evidence="1 9">Belongs to the peptidase S11 family.</text>
</comment>
<dbReference type="GO" id="GO:0008360">
    <property type="term" value="P:regulation of cell shape"/>
    <property type="evidence" value="ECO:0007669"/>
    <property type="project" value="UniProtKB-KW"/>
</dbReference>
<dbReference type="PRINTS" id="PR00725">
    <property type="entry name" value="DADACBPTASE1"/>
</dbReference>
<evidence type="ECO:0000256" key="9">
    <source>
        <dbReference type="RuleBase" id="RU004016"/>
    </source>
</evidence>
<keyword evidence="6" id="KW-0961">Cell wall biogenesis/degradation</keyword>
<sequence>MRRWGISLGAVAATGAVLVAVTPAQAAGPEEVNAKGAYLMEGDGEELWGKGTDTRREMASTTKIMTATVALETKGALDEKVKIKQEYRDYVEREGGSTADLRTGDVLTVEQLLPALMLPSGCDAAYAIADTLGKGDTIKERTASFIGKMNRTAKQLELGDTKFDSFDGISQGGENYSTPKDLAKLAQHAMEKERFSSVVKSTKSVEEATNGRTYTWHNTNQLLGSYDGAIGIKTGTGTRAGSCLVFAVERDGRTVVGVVLGSDSTKKRYADAKKMLDWTFDTKSTMNLRELPEGAERD</sequence>
<dbReference type="GO" id="GO:0071555">
    <property type="term" value="P:cell wall organization"/>
    <property type="evidence" value="ECO:0007669"/>
    <property type="project" value="UniProtKB-KW"/>
</dbReference>
<dbReference type="GO" id="GO:0009252">
    <property type="term" value="P:peptidoglycan biosynthetic process"/>
    <property type="evidence" value="ECO:0007669"/>
    <property type="project" value="UniProtKB-KW"/>
</dbReference>
<organism evidence="12 13">
    <name type="scientific">Streptomyces oceani</name>
    <dbReference type="NCBI Taxonomy" id="1075402"/>
    <lineage>
        <taxon>Bacteria</taxon>
        <taxon>Bacillati</taxon>
        <taxon>Actinomycetota</taxon>
        <taxon>Actinomycetes</taxon>
        <taxon>Kitasatosporales</taxon>
        <taxon>Streptomycetaceae</taxon>
        <taxon>Streptomyces</taxon>
    </lineage>
</organism>
<evidence type="ECO:0000256" key="10">
    <source>
        <dbReference type="SAM" id="SignalP"/>
    </source>
</evidence>
<dbReference type="InterPro" id="IPR001967">
    <property type="entry name" value="Peptidase_S11_N"/>
</dbReference>
<accession>A0A1E7JVZ2</accession>
<dbReference type="GO" id="GO:0006508">
    <property type="term" value="P:proteolysis"/>
    <property type="evidence" value="ECO:0007669"/>
    <property type="project" value="InterPro"/>
</dbReference>
<dbReference type="PANTHER" id="PTHR21581:SF33">
    <property type="entry name" value="D-ALANYL-D-ALANINE CARBOXYPEPTIDASE DACB"/>
    <property type="match status" value="1"/>
</dbReference>
<evidence type="ECO:0000256" key="8">
    <source>
        <dbReference type="PIRSR" id="PIRSR618044-2"/>
    </source>
</evidence>
<keyword evidence="13" id="KW-1185">Reference proteome</keyword>
<dbReference type="AlphaFoldDB" id="A0A1E7JVZ2"/>
<dbReference type="EMBL" id="LJGU01000152">
    <property type="protein sequence ID" value="OEU94851.1"/>
    <property type="molecule type" value="Genomic_DNA"/>
</dbReference>
<evidence type="ECO:0000256" key="3">
    <source>
        <dbReference type="ARBA" id="ARBA00022801"/>
    </source>
</evidence>
<keyword evidence="12" id="KW-0121">Carboxypeptidase</keyword>